<dbReference type="EMBL" id="CALNXI010000060">
    <property type="protein sequence ID" value="CAH3017342.1"/>
    <property type="molecule type" value="Genomic_DNA"/>
</dbReference>
<comment type="caution">
    <text evidence="4">The sequence shown here is derived from an EMBL/GenBank/DDBJ whole genome shotgun (WGS) entry which is preliminary data.</text>
</comment>
<dbReference type="PROSITE" id="PS50293">
    <property type="entry name" value="TPR_REGION"/>
    <property type="match status" value="1"/>
</dbReference>
<evidence type="ECO:0000256" key="1">
    <source>
        <dbReference type="PROSITE-ProRule" id="PRU00339"/>
    </source>
</evidence>
<keyword evidence="5" id="KW-1185">Reference proteome</keyword>
<evidence type="ECO:0000313" key="4">
    <source>
        <dbReference type="EMBL" id="CAH3017342.1"/>
    </source>
</evidence>
<evidence type="ECO:0000259" key="3">
    <source>
        <dbReference type="Pfam" id="PF12770"/>
    </source>
</evidence>
<reference evidence="4 5" key="1">
    <citation type="submission" date="2022-05" db="EMBL/GenBank/DDBJ databases">
        <authorList>
            <consortium name="Genoscope - CEA"/>
            <person name="William W."/>
        </authorList>
    </citation>
    <scope>NUCLEOTIDE SEQUENCE [LARGE SCALE GENOMIC DNA]</scope>
</reference>
<protein>
    <recommendedName>
        <fullName evidence="3">CHAT domain-containing protein</fullName>
    </recommendedName>
</protein>
<dbReference type="PANTHER" id="PTHR10098:SF108">
    <property type="entry name" value="TETRATRICOPEPTIDE REPEAT PROTEIN 28"/>
    <property type="match status" value="1"/>
</dbReference>
<dbReference type="Gene3D" id="1.25.40.10">
    <property type="entry name" value="Tetratricopeptide repeat domain"/>
    <property type="match status" value="4"/>
</dbReference>
<feature type="region of interest" description="Disordered" evidence="2">
    <location>
        <begin position="1116"/>
        <end position="1135"/>
    </location>
</feature>
<dbReference type="PROSITE" id="PS50005">
    <property type="entry name" value="TPR"/>
    <property type="match status" value="9"/>
</dbReference>
<feature type="repeat" description="TPR" evidence="1">
    <location>
        <begin position="219"/>
        <end position="252"/>
    </location>
</feature>
<feature type="domain" description="CHAT" evidence="3">
    <location>
        <begin position="958"/>
        <end position="1246"/>
    </location>
</feature>
<proteinExistence type="predicted"/>
<feature type="repeat" description="TPR" evidence="1">
    <location>
        <begin position="341"/>
        <end position="374"/>
    </location>
</feature>
<dbReference type="Pfam" id="PF12770">
    <property type="entry name" value="CHAT"/>
    <property type="match status" value="1"/>
</dbReference>
<name>A0ABN8LLY3_9CNID</name>
<keyword evidence="1" id="KW-0802">TPR repeat</keyword>
<feature type="repeat" description="TPR" evidence="1">
    <location>
        <begin position="461"/>
        <end position="494"/>
    </location>
</feature>
<accession>A0ABN8LLY3</accession>
<dbReference type="InterPro" id="IPR024983">
    <property type="entry name" value="CHAT_dom"/>
</dbReference>
<feature type="repeat" description="TPR" evidence="1">
    <location>
        <begin position="299"/>
        <end position="332"/>
    </location>
</feature>
<sequence>MDYIDEVHEVLQIGVIVAFHLLQTGRVLAAVDLLKECLLLLKTKALEIEKKPLALIRDCIYLYLTIGYIRVKDHTNAMESGREFLVLARRTGRRDLELKVTYKLAELHMLCGKYQEAKKLFLKALGVFKETGERQGLITCYGNLGSVLCYLGESAEAKDCHEKALAIAKELGDRFKEATCYGNLGNVYRYLGEHGRAKAYYERALSLTSRYGDMEEEASVFYSGLGNVVQSLGDNAKAYENLEKALKIAKDIGDRMKEAFCCGNLGRVFHSLGKHGKAVEYIEKAVAITKEIGDKNGEAFAYISLGNVLRSTGEYFKAEEYLQKALVVIKEMNYGKKQATVVCYHNLGTVCHSLGKYAKAKEYFENGLQVAEEIEHRKMKSSCCGSLGGVLHSLGEYAKSQEYAEKALAISSELGDKEREAQDCGILVAVLHSLGECGKAKEYLERALKIQKEIGDRAGVVTSYINFGELYRATGEYATAKDHLEKALVITNEFGGYEKEKKAFCHGNLGKVFMCLGEPTRAKEHHEKALEIRKEIGLKQGEASDYVGLGAVFQIQGRYAKAKEYLETALEIQKETGQREGEAQGYIELGDVFISLGEYDQAKECQAKALAIAEEIRHSVLEAKSYVLCGSVSVLRGDYAQGKKWLGQALGIAKETGDKGMEVSCYLQLGKLFQFLHEYSKAQENFEKALTMSKQMGKRIAEASSYGNLGNVFLSIGENAKAKQYYEKALSMSKETECIENEMRALGSLAMIMLLEGNIDEAKSSILVSIHKFEKILGLMTDTADHLKISLFDEHFSFYQFLSLLFCRTQNPDQALYAAELGRARALADLMSVQYSVPKQISHNPQTWTGIETVMKNERKCTCLYISYAFHFILLWVIKADESIRLRIIDVNTCFVDKVSLGSVDEMFGIEIVRQFHTLSQEKCEDRSWFSSVAKKDSLAANRLVGEDEDENQQPIPTLSECYNMIIAPVAEFLEEAEIVIVPDRCFFNVPFAALQDKNGKYLSESFRIRIVPSLTTLKLIHDIPADYHSQTGVLIVGDPDVGEVLYRGAVYKPPRLPFAEMEAEMIAQLLGAKPLVGKKATKRAVLRSIDSASLIHFAAHGNAERGEIALAPPPLVERKPQYPSGQGEKRPPNEEDYLLTMADISQVRLRAKLVVLSCCHSARGQIKAEGEVGIARAFLGSGARSVLVALWAIEDKATKQLMSRFYEHLVHGKSASESLHQAMKWMRENGFSDVGQWAPFMLIGDDVSFDFQN</sequence>
<feature type="repeat" description="TPR" evidence="1">
    <location>
        <begin position="543"/>
        <end position="576"/>
    </location>
</feature>
<dbReference type="InterPro" id="IPR011990">
    <property type="entry name" value="TPR-like_helical_dom_sf"/>
</dbReference>
<evidence type="ECO:0000313" key="5">
    <source>
        <dbReference type="Proteomes" id="UP001159427"/>
    </source>
</evidence>
<dbReference type="Pfam" id="PF13424">
    <property type="entry name" value="TPR_12"/>
    <property type="match status" value="7"/>
</dbReference>
<feature type="repeat" description="TPR" evidence="1">
    <location>
        <begin position="703"/>
        <end position="736"/>
    </location>
</feature>
<dbReference type="SUPFAM" id="SSF48452">
    <property type="entry name" value="TPR-like"/>
    <property type="match status" value="5"/>
</dbReference>
<dbReference type="Pfam" id="PF13181">
    <property type="entry name" value="TPR_8"/>
    <property type="match status" value="1"/>
</dbReference>
<gene>
    <name evidence="4" type="ORF">PEVE_00037063</name>
</gene>
<dbReference type="PANTHER" id="PTHR10098">
    <property type="entry name" value="RAPSYN-RELATED"/>
    <property type="match status" value="1"/>
</dbReference>
<dbReference type="Proteomes" id="UP001159427">
    <property type="component" value="Unassembled WGS sequence"/>
</dbReference>
<feature type="repeat" description="TPR" evidence="1">
    <location>
        <begin position="663"/>
        <end position="696"/>
    </location>
</feature>
<feature type="repeat" description="TPR" evidence="1">
    <location>
        <begin position="178"/>
        <end position="211"/>
    </location>
</feature>
<dbReference type="SMART" id="SM00028">
    <property type="entry name" value="TPR"/>
    <property type="match status" value="16"/>
</dbReference>
<feature type="repeat" description="TPR" evidence="1">
    <location>
        <begin position="583"/>
        <end position="616"/>
    </location>
</feature>
<dbReference type="InterPro" id="IPR019734">
    <property type="entry name" value="TPR_rpt"/>
</dbReference>
<organism evidence="4 5">
    <name type="scientific">Porites evermanni</name>
    <dbReference type="NCBI Taxonomy" id="104178"/>
    <lineage>
        <taxon>Eukaryota</taxon>
        <taxon>Metazoa</taxon>
        <taxon>Cnidaria</taxon>
        <taxon>Anthozoa</taxon>
        <taxon>Hexacorallia</taxon>
        <taxon>Scleractinia</taxon>
        <taxon>Fungiina</taxon>
        <taxon>Poritidae</taxon>
        <taxon>Porites</taxon>
    </lineage>
</organism>
<evidence type="ECO:0000256" key="2">
    <source>
        <dbReference type="SAM" id="MobiDB-lite"/>
    </source>
</evidence>